<organism evidence="1 2">
    <name type="scientific">Pelagimonas varians</name>
    <dbReference type="NCBI Taxonomy" id="696760"/>
    <lineage>
        <taxon>Bacteria</taxon>
        <taxon>Pseudomonadati</taxon>
        <taxon>Pseudomonadota</taxon>
        <taxon>Alphaproteobacteria</taxon>
        <taxon>Rhodobacterales</taxon>
        <taxon>Roseobacteraceae</taxon>
        <taxon>Pelagimonas</taxon>
    </lineage>
</organism>
<name>A0A238K5X1_9RHOB</name>
<keyword evidence="2" id="KW-1185">Reference proteome</keyword>
<sequence length="47" mass="4882">MCVNEMADRGSTITLTGCVAGLWRGCQSPNSFKLGLHAGMSLGTPVL</sequence>
<evidence type="ECO:0000313" key="2">
    <source>
        <dbReference type="Proteomes" id="UP000220836"/>
    </source>
</evidence>
<gene>
    <name evidence="1" type="ORF">PEV8663_01035</name>
</gene>
<reference evidence="1 2" key="1">
    <citation type="submission" date="2017-05" db="EMBL/GenBank/DDBJ databases">
        <authorList>
            <person name="Song R."/>
            <person name="Chenine A.L."/>
            <person name="Ruprecht R.M."/>
        </authorList>
    </citation>
    <scope>NUCLEOTIDE SEQUENCE [LARGE SCALE GENOMIC DNA]</scope>
    <source>
        <strain evidence="1 2">CECT 8663</strain>
    </source>
</reference>
<protein>
    <submittedName>
        <fullName evidence="1">Uncharacterized protein</fullName>
    </submittedName>
</protein>
<proteinExistence type="predicted"/>
<dbReference type="Proteomes" id="UP000220836">
    <property type="component" value="Unassembled WGS sequence"/>
</dbReference>
<evidence type="ECO:0000313" key="1">
    <source>
        <dbReference type="EMBL" id="SMX37336.1"/>
    </source>
</evidence>
<dbReference type="AlphaFoldDB" id="A0A238K5X1"/>
<dbReference type="EMBL" id="FXYH01000003">
    <property type="protein sequence ID" value="SMX37336.1"/>
    <property type="molecule type" value="Genomic_DNA"/>
</dbReference>
<accession>A0A238K5X1</accession>